<dbReference type="PROSITE" id="PS50011">
    <property type="entry name" value="PROTEIN_KINASE_DOM"/>
    <property type="match status" value="1"/>
</dbReference>
<reference evidence="2 3" key="1">
    <citation type="submission" date="2014-12" db="EMBL/GenBank/DDBJ databases">
        <title>Draft genome sequences of 29 type strains of Enterococci.</title>
        <authorList>
            <person name="Zhong Z."/>
            <person name="Sun Z."/>
            <person name="Liu W."/>
            <person name="Zhang W."/>
            <person name="Zhang H."/>
        </authorList>
    </citation>
    <scope>NUCLEOTIDE SEQUENCE [LARGE SCALE GENOMIC DNA]</scope>
    <source>
        <strain evidence="2 3">DSM 21207</strain>
    </source>
</reference>
<protein>
    <recommendedName>
        <fullName evidence="1">Protein kinase domain-containing protein</fullName>
    </recommendedName>
</protein>
<evidence type="ECO:0000313" key="2">
    <source>
        <dbReference type="EMBL" id="OJG16473.1"/>
    </source>
</evidence>
<dbReference type="Proteomes" id="UP000182835">
    <property type="component" value="Unassembled WGS sequence"/>
</dbReference>
<evidence type="ECO:0000259" key="1">
    <source>
        <dbReference type="PROSITE" id="PS50011"/>
    </source>
</evidence>
<sequence length="312" mass="36779">MNKIINQKINNINFQLAESADLSFLSSLGEVFAVFDQNDSGNISFGVKNKLNKKFFIKIAGLQTCNMKVDKTNAIQILNESVEKYHQLADPQLISLIDAFYQNELFITIFEWFDGECLFDHWNFDFYAKNPEIISPNEKFRQLSVEQKVIFSNKILSFLEKVDNKNYAAIDFYDSSIIYNFKTNDFKVCDIDLFQKMSTYNKVGKDFWGSQRMKSPEEYLLNEPIDSRINVFKAGALFMNLFGRFTNEQYVKIYDYNELVPVHFENFSLPYELYLLLLKSVHKNPQYRYQTISEFKRAWIKEQKLLTNISNK</sequence>
<dbReference type="InterPro" id="IPR000719">
    <property type="entry name" value="Prot_kinase_dom"/>
</dbReference>
<dbReference type="Gene3D" id="1.10.510.10">
    <property type="entry name" value="Transferase(Phosphotransferase) domain 1"/>
    <property type="match status" value="1"/>
</dbReference>
<dbReference type="InterPro" id="IPR011009">
    <property type="entry name" value="Kinase-like_dom_sf"/>
</dbReference>
<dbReference type="RefSeq" id="WP_084035440.1">
    <property type="nucleotide sequence ID" value="NZ_JBHLVQ010000010.1"/>
</dbReference>
<dbReference type="EMBL" id="JXKG01000002">
    <property type="protein sequence ID" value="OJG16473.1"/>
    <property type="molecule type" value="Genomic_DNA"/>
</dbReference>
<evidence type="ECO:0000313" key="3">
    <source>
        <dbReference type="Proteomes" id="UP000182835"/>
    </source>
</evidence>
<dbReference type="OrthoDB" id="334783at2"/>
<accession>A0A1L8R9P9</accession>
<comment type="caution">
    <text evidence="2">The sequence shown here is derived from an EMBL/GenBank/DDBJ whole genome shotgun (WGS) entry which is preliminary data.</text>
</comment>
<proteinExistence type="predicted"/>
<dbReference type="STRING" id="317010.RU96_GL001215"/>
<dbReference type="SUPFAM" id="SSF56112">
    <property type="entry name" value="Protein kinase-like (PK-like)"/>
    <property type="match status" value="1"/>
</dbReference>
<name>A0A1L8R9P9_9ENTE</name>
<dbReference type="GO" id="GO:0005524">
    <property type="term" value="F:ATP binding"/>
    <property type="evidence" value="ECO:0007669"/>
    <property type="project" value="InterPro"/>
</dbReference>
<organism evidence="2 3">
    <name type="scientific">Enterococcus canintestini</name>
    <dbReference type="NCBI Taxonomy" id="317010"/>
    <lineage>
        <taxon>Bacteria</taxon>
        <taxon>Bacillati</taxon>
        <taxon>Bacillota</taxon>
        <taxon>Bacilli</taxon>
        <taxon>Lactobacillales</taxon>
        <taxon>Enterococcaceae</taxon>
        <taxon>Enterococcus</taxon>
    </lineage>
</organism>
<gene>
    <name evidence="2" type="ORF">RU96_GL001215</name>
</gene>
<dbReference type="AlphaFoldDB" id="A0A1L8R9P9"/>
<dbReference type="GO" id="GO:0004672">
    <property type="term" value="F:protein kinase activity"/>
    <property type="evidence" value="ECO:0007669"/>
    <property type="project" value="InterPro"/>
</dbReference>
<feature type="domain" description="Protein kinase" evidence="1">
    <location>
        <begin position="17"/>
        <end position="300"/>
    </location>
</feature>